<evidence type="ECO:0000256" key="12">
    <source>
        <dbReference type="PIRSR" id="PIRSR000445-3"/>
    </source>
</evidence>
<dbReference type="CDD" id="cd05213">
    <property type="entry name" value="NAD_bind_Glutamyl_tRNA_reduct"/>
    <property type="match status" value="1"/>
</dbReference>
<dbReference type="FunFam" id="3.30.460.30:FF:000001">
    <property type="entry name" value="Glutamyl-tRNA reductase"/>
    <property type="match status" value="1"/>
</dbReference>
<dbReference type="Gene3D" id="3.30.460.30">
    <property type="entry name" value="Glutamyl-tRNA reductase, N-terminal domain"/>
    <property type="match status" value="1"/>
</dbReference>
<comment type="function">
    <text evidence="9">Catalyzes the NADPH-dependent reduction of glutamyl-tRNA(Glu) to glutamate 1-semialdehyde (GSA).</text>
</comment>
<dbReference type="PROSITE" id="PS00747">
    <property type="entry name" value="GLUTR"/>
    <property type="match status" value="1"/>
</dbReference>
<dbReference type="UniPathway" id="UPA00251">
    <property type="reaction ID" value="UER00316"/>
</dbReference>
<accession>A0A7U8C248</accession>
<evidence type="ECO:0000256" key="5">
    <source>
        <dbReference type="ARBA" id="ARBA00023002"/>
    </source>
</evidence>
<dbReference type="FunFam" id="3.40.50.720:FF:000031">
    <property type="entry name" value="Glutamyl-tRNA reductase"/>
    <property type="match status" value="1"/>
</dbReference>
<evidence type="ECO:0000256" key="9">
    <source>
        <dbReference type="HAMAP-Rule" id="MF_00087"/>
    </source>
</evidence>
<evidence type="ECO:0000313" key="20">
    <source>
        <dbReference type="Proteomes" id="UP000002171"/>
    </source>
</evidence>
<evidence type="ECO:0000256" key="4">
    <source>
        <dbReference type="ARBA" id="ARBA00022857"/>
    </source>
</evidence>
<feature type="domain" description="Quinate/shikimate 5-dehydrogenase/glutamyl-tRNA reductase" evidence="17">
    <location>
        <begin position="210"/>
        <end position="344"/>
    </location>
</feature>
<comment type="pathway">
    <text evidence="1 9 14">Porphyrin-containing compound metabolism; protoporphyrin-IX biosynthesis; 5-aminolevulinate from L-glutamyl-tRNA(Glu): step 1/2.</text>
</comment>
<keyword evidence="20" id="KW-1185">Reference proteome</keyword>
<dbReference type="EMBL" id="AAOW01000024">
    <property type="protein sequence ID" value="EAR60105.1"/>
    <property type="molecule type" value="Genomic_DNA"/>
</dbReference>
<dbReference type="PANTHER" id="PTHR43013">
    <property type="entry name" value="GLUTAMYL-TRNA REDUCTASE"/>
    <property type="match status" value="1"/>
</dbReference>
<dbReference type="HAMAP" id="MF_00087">
    <property type="entry name" value="Glu_tRNA_reductase"/>
    <property type="match status" value="1"/>
</dbReference>
<dbReference type="GO" id="GO:0050661">
    <property type="term" value="F:NADP binding"/>
    <property type="evidence" value="ECO:0007669"/>
    <property type="project" value="InterPro"/>
</dbReference>
<sequence>MVYGVLTFSPKRCIIARLFLLALANFEISLGNGVGFLAAKMALLALGINHKTASVEVRERVAFAPELLAEAMLAARETAGLQEIAILSTCNRTEVYCSSELQGSRALLEWLGGYHGLDPDELQQSSYAFWDEDAAKHMMRVASGLDSLVLGEPQILGQLKSAYSLSQDNGLVGAELGRLFQQTFSVAKQVRTDTAIGENPVSVAYAAVSLAQHIFSDMSRSKALLIGAGETIELVARHLGNAGVKDITVANRTLSRALSLAEEFSGKAILLGDIPEALADADIVIASTASQLPILGKGAVETALKKRKHRPIFMVDIAVPRDIEAQVAELDDVYLYTVDDLKEVIEENQRSRENAARQAESIIENGAHEFMRQLRTLDAVDLLTVFRGKAEALRDQELEKAFKQLNAGKPAEEVLNMLAKSLTNKMLHHPTIQMRKASAEGRTDMLDLVQELHQLGDYSKNDGK</sequence>
<dbReference type="Gene3D" id="3.40.50.720">
    <property type="entry name" value="NAD(P)-binding Rossmann-like Domain"/>
    <property type="match status" value="1"/>
</dbReference>
<dbReference type="InterPro" id="IPR036343">
    <property type="entry name" value="GluRdtase_N_sf"/>
</dbReference>
<protein>
    <recommendedName>
        <fullName evidence="8 9">Glutamyl-tRNA reductase</fullName>
        <shortName evidence="9">GluTR</shortName>
        <ecNumber evidence="3 9">1.2.1.70</ecNumber>
    </recommendedName>
</protein>
<comment type="domain">
    <text evidence="9">Possesses an unusual extended V-shaped dimeric structure with each monomer consisting of three distinct domains arranged along a curved 'spinal' alpha-helix. The N-terminal catalytic domain specifically recognizes the glutamate moiety of the substrate. The second domain is the NADPH-binding domain, and the third C-terminal domain is responsible for dimerization.</text>
</comment>
<comment type="caution">
    <text evidence="19">The sequence shown here is derived from an EMBL/GenBank/DDBJ whole genome shotgun (WGS) entry which is preliminary data.</text>
</comment>
<evidence type="ECO:0000256" key="10">
    <source>
        <dbReference type="PIRSR" id="PIRSR000445-1"/>
    </source>
</evidence>
<dbReference type="InterPro" id="IPR000343">
    <property type="entry name" value="4pyrrol_synth_GluRdtase"/>
</dbReference>
<organism evidence="19 20">
    <name type="scientific">Neptuniibacter caesariensis</name>
    <dbReference type="NCBI Taxonomy" id="207954"/>
    <lineage>
        <taxon>Bacteria</taxon>
        <taxon>Pseudomonadati</taxon>
        <taxon>Pseudomonadota</taxon>
        <taxon>Gammaproteobacteria</taxon>
        <taxon>Oceanospirillales</taxon>
        <taxon>Oceanospirillaceae</taxon>
        <taxon>Neptuniibacter</taxon>
    </lineage>
</organism>
<proteinExistence type="inferred from homology"/>
<feature type="active site" description="Nucleophile" evidence="9 10">
    <location>
        <position position="90"/>
    </location>
</feature>
<evidence type="ECO:0000256" key="7">
    <source>
        <dbReference type="ARBA" id="ARBA00047464"/>
    </source>
</evidence>
<dbReference type="Pfam" id="PF01488">
    <property type="entry name" value="Shikimate_DH"/>
    <property type="match status" value="1"/>
</dbReference>
<feature type="binding site" evidence="9 11">
    <location>
        <begin position="89"/>
        <end position="92"/>
    </location>
    <ligand>
        <name>substrate</name>
    </ligand>
</feature>
<reference evidence="19 20" key="1">
    <citation type="submission" date="2006-02" db="EMBL/GenBank/DDBJ databases">
        <authorList>
            <person name="Pinhassi J."/>
            <person name="Pedros-Alio C."/>
            <person name="Ferriera S."/>
            <person name="Johnson J."/>
            <person name="Kravitz S."/>
            <person name="Halpern A."/>
            <person name="Remington K."/>
            <person name="Beeson K."/>
            <person name="Tran B."/>
            <person name="Rogers Y.-H."/>
            <person name="Friedman R."/>
            <person name="Venter J.C."/>
        </authorList>
    </citation>
    <scope>NUCLEOTIDE SEQUENCE [LARGE SCALE GENOMIC DNA]</scope>
    <source>
        <strain evidence="19 20">MED92</strain>
    </source>
</reference>
<dbReference type="PANTHER" id="PTHR43013:SF1">
    <property type="entry name" value="GLUTAMYL-TRNA REDUCTASE"/>
    <property type="match status" value="1"/>
</dbReference>
<feature type="site" description="Important for activity" evidence="9 13">
    <location>
        <position position="137"/>
    </location>
</feature>
<feature type="binding site" evidence="9 11">
    <location>
        <position position="147"/>
    </location>
    <ligand>
        <name>substrate</name>
    </ligand>
</feature>
<evidence type="ECO:0000256" key="14">
    <source>
        <dbReference type="RuleBase" id="RU000584"/>
    </source>
</evidence>
<feature type="binding site" evidence="9 11">
    <location>
        <position position="158"/>
    </location>
    <ligand>
        <name>substrate</name>
    </ligand>
</feature>
<keyword evidence="6 9" id="KW-0627">Porphyrin biosynthesis</keyword>
<comment type="catalytic activity">
    <reaction evidence="7 9 14">
        <text>(S)-4-amino-5-oxopentanoate + tRNA(Glu) + NADP(+) = L-glutamyl-tRNA(Glu) + NADPH + H(+)</text>
        <dbReference type="Rhea" id="RHEA:12344"/>
        <dbReference type="Rhea" id="RHEA-COMP:9663"/>
        <dbReference type="Rhea" id="RHEA-COMP:9680"/>
        <dbReference type="ChEBI" id="CHEBI:15378"/>
        <dbReference type="ChEBI" id="CHEBI:57501"/>
        <dbReference type="ChEBI" id="CHEBI:57783"/>
        <dbReference type="ChEBI" id="CHEBI:58349"/>
        <dbReference type="ChEBI" id="CHEBI:78442"/>
        <dbReference type="ChEBI" id="CHEBI:78520"/>
        <dbReference type="EC" id="1.2.1.70"/>
    </reaction>
</comment>
<dbReference type="InterPro" id="IPR015895">
    <property type="entry name" value="4pyrrol_synth_GluRdtase_N"/>
</dbReference>
<evidence type="ECO:0000256" key="8">
    <source>
        <dbReference type="ARBA" id="ARBA00068659"/>
    </source>
</evidence>
<comment type="miscellaneous">
    <text evidence="9">During catalysis, the active site Cys acts as a nucleophile attacking the alpha-carbonyl group of tRNA-bound glutamate with the formation of a thioester intermediate between enzyme and glutamate, and the concomitant release of tRNA(Glu). The thioester intermediate is finally reduced by direct hydride transfer from NADPH, to form the product GSA.</text>
</comment>
<dbReference type="InterPro" id="IPR036291">
    <property type="entry name" value="NAD(P)-bd_dom_sf"/>
</dbReference>
<keyword evidence="5 9" id="KW-0560">Oxidoreductase</keyword>
<feature type="binding site" evidence="9 12">
    <location>
        <begin position="227"/>
        <end position="232"/>
    </location>
    <ligand>
        <name>NADP(+)</name>
        <dbReference type="ChEBI" id="CHEBI:58349"/>
    </ligand>
</feature>
<feature type="domain" description="Glutamyl-tRNA reductase N-terminal" evidence="18">
    <location>
        <begin position="46"/>
        <end position="194"/>
    </location>
</feature>
<comment type="similarity">
    <text evidence="2 9 14">Belongs to the glutamyl-tRNA reductase family.</text>
</comment>
<gene>
    <name evidence="9" type="primary">hemA</name>
    <name evidence="19" type="ORF">MED92_17237</name>
</gene>
<evidence type="ECO:0000256" key="11">
    <source>
        <dbReference type="PIRSR" id="PIRSR000445-2"/>
    </source>
</evidence>
<dbReference type="SUPFAM" id="SSF51735">
    <property type="entry name" value="NAD(P)-binding Rossmann-fold domains"/>
    <property type="match status" value="1"/>
</dbReference>
<dbReference type="Proteomes" id="UP000002171">
    <property type="component" value="Unassembled WGS sequence"/>
</dbReference>
<evidence type="ECO:0000256" key="2">
    <source>
        <dbReference type="ARBA" id="ARBA00005916"/>
    </source>
</evidence>
<comment type="subunit">
    <text evidence="9">Homodimer.</text>
</comment>
<dbReference type="InterPro" id="IPR015896">
    <property type="entry name" value="4pyrrol_synth_GluRdtase_dimer"/>
</dbReference>
<dbReference type="GO" id="GO:0019353">
    <property type="term" value="P:protoporphyrinogen IX biosynthetic process from glutamate"/>
    <property type="evidence" value="ECO:0007669"/>
    <property type="project" value="TreeGrafter"/>
</dbReference>
<evidence type="ECO:0000259" key="17">
    <source>
        <dbReference type="Pfam" id="PF01488"/>
    </source>
</evidence>
<dbReference type="SUPFAM" id="SSF69742">
    <property type="entry name" value="Glutamyl tRNA-reductase catalytic, N-terminal domain"/>
    <property type="match status" value="1"/>
</dbReference>
<evidence type="ECO:0000259" key="18">
    <source>
        <dbReference type="Pfam" id="PF05201"/>
    </source>
</evidence>
<keyword evidence="15" id="KW-0175">Coiled coil</keyword>
<dbReference type="AlphaFoldDB" id="A0A7U8C248"/>
<dbReference type="InterPro" id="IPR036453">
    <property type="entry name" value="GluRdtase_dimer_dom_sf"/>
</dbReference>
<dbReference type="Pfam" id="PF00745">
    <property type="entry name" value="GlutR_dimer"/>
    <property type="match status" value="1"/>
</dbReference>
<evidence type="ECO:0000256" key="1">
    <source>
        <dbReference type="ARBA" id="ARBA00005059"/>
    </source>
</evidence>
<dbReference type="GO" id="GO:0008883">
    <property type="term" value="F:glutamyl-tRNA reductase activity"/>
    <property type="evidence" value="ECO:0007669"/>
    <property type="project" value="UniProtKB-UniRule"/>
</dbReference>
<evidence type="ECO:0000259" key="16">
    <source>
        <dbReference type="Pfam" id="PF00745"/>
    </source>
</evidence>
<dbReference type="InterPro" id="IPR018214">
    <property type="entry name" value="GluRdtase_CS"/>
</dbReference>
<evidence type="ECO:0000256" key="15">
    <source>
        <dbReference type="SAM" id="Coils"/>
    </source>
</evidence>
<feature type="domain" description="Tetrapyrrole biosynthesis glutamyl-tRNA reductase dimerisation" evidence="16">
    <location>
        <begin position="358"/>
        <end position="455"/>
    </location>
</feature>
<dbReference type="Pfam" id="PF05201">
    <property type="entry name" value="GlutR_N"/>
    <property type="match status" value="1"/>
</dbReference>
<feature type="binding site" evidence="9 11">
    <location>
        <begin position="152"/>
        <end position="154"/>
    </location>
    <ligand>
        <name>substrate</name>
    </ligand>
</feature>
<feature type="coiled-coil region" evidence="15">
    <location>
        <begin position="338"/>
        <end position="365"/>
    </location>
</feature>
<evidence type="ECO:0000256" key="13">
    <source>
        <dbReference type="PIRSR" id="PIRSR000445-4"/>
    </source>
</evidence>
<evidence type="ECO:0000313" key="19">
    <source>
        <dbReference type="EMBL" id="EAR60105.1"/>
    </source>
</evidence>
<name>A0A7U8C248_NEPCE</name>
<evidence type="ECO:0000256" key="3">
    <source>
        <dbReference type="ARBA" id="ARBA00012970"/>
    </source>
</evidence>
<dbReference type="PIRSF" id="PIRSF000445">
    <property type="entry name" value="4pyrrol_synth_GluRdtase"/>
    <property type="match status" value="1"/>
</dbReference>
<dbReference type="NCBIfam" id="TIGR01035">
    <property type="entry name" value="hemA"/>
    <property type="match status" value="1"/>
</dbReference>
<dbReference type="InterPro" id="IPR006151">
    <property type="entry name" value="Shikm_DH/Glu-tRNA_Rdtase"/>
</dbReference>
<dbReference type="SUPFAM" id="SSF69075">
    <property type="entry name" value="Glutamyl tRNA-reductase dimerization domain"/>
    <property type="match status" value="1"/>
</dbReference>
<dbReference type="EC" id="1.2.1.70" evidence="3 9"/>
<evidence type="ECO:0000256" key="6">
    <source>
        <dbReference type="ARBA" id="ARBA00023244"/>
    </source>
</evidence>
<keyword evidence="4 9" id="KW-0521">NADP</keyword>